<dbReference type="SUPFAM" id="SSF53850">
    <property type="entry name" value="Periplasmic binding protein-like II"/>
    <property type="match status" value="1"/>
</dbReference>
<proteinExistence type="predicted"/>
<comment type="caution">
    <text evidence="1">The sequence shown here is derived from an EMBL/GenBank/DDBJ whole genome shotgun (WGS) entry which is preliminary data.</text>
</comment>
<evidence type="ECO:0000313" key="2">
    <source>
        <dbReference type="Proteomes" id="UP001465153"/>
    </source>
</evidence>
<dbReference type="EMBL" id="BAABWN010000023">
    <property type="protein sequence ID" value="GAA6170289.1"/>
    <property type="molecule type" value="Genomic_DNA"/>
</dbReference>
<keyword evidence="2" id="KW-1185">Reference proteome</keyword>
<dbReference type="PANTHER" id="PTHR38834:SF3">
    <property type="entry name" value="SOLUTE-BINDING PROTEIN FAMILY 3_N-TERMINAL DOMAIN-CONTAINING PROTEIN"/>
    <property type="match status" value="1"/>
</dbReference>
<sequence>MILNTRLRYSKNFFLALIISCYQCITSYDVTANEPVMVFTENLPITSPTVNNPSGGEASRFVKLLLEEAGIDYHLHILPWRRSYLKVQTHPNTMIYPMARTPTREDQFHWVGELLPIQYYLYRLKTRTDIKMETLADARNYKIGVVNYYAMHEYLLDKNIHSVEPVNSSEQNIKKLLLGRIDLFVASDSGILPMCRRINVDCELITPAFKLADEISGLYLAFSQGTDPELIEKAKLADAKLKEQGVHREIFSNRFNDLEGFYSLWSDDIEMTIHPTQ</sequence>
<dbReference type="PANTHER" id="PTHR38834">
    <property type="entry name" value="PERIPLASMIC SUBSTRATE BINDING PROTEIN FAMILY 3"/>
    <property type="match status" value="1"/>
</dbReference>
<dbReference type="Proteomes" id="UP001465153">
    <property type="component" value="Unassembled WGS sequence"/>
</dbReference>
<gene>
    <name evidence="1" type="ORF">NBRC116591_41030</name>
</gene>
<reference evidence="1 2" key="1">
    <citation type="submission" date="2024-04" db="EMBL/GenBank/DDBJ databases">
        <title>Draft genome sequence of Sessilibacter corallicola NBRC 116591.</title>
        <authorList>
            <person name="Miyakawa T."/>
            <person name="Kusuya Y."/>
            <person name="Miura T."/>
        </authorList>
    </citation>
    <scope>NUCLEOTIDE SEQUENCE [LARGE SCALE GENOMIC DNA]</scope>
    <source>
        <strain evidence="1 2">KU-00831-HH</strain>
    </source>
</reference>
<organism evidence="1 2">
    <name type="scientific">Sessilibacter corallicola</name>
    <dbReference type="NCBI Taxonomy" id="2904075"/>
    <lineage>
        <taxon>Bacteria</taxon>
        <taxon>Pseudomonadati</taxon>
        <taxon>Pseudomonadota</taxon>
        <taxon>Gammaproteobacteria</taxon>
        <taxon>Cellvibrionales</taxon>
        <taxon>Cellvibrionaceae</taxon>
        <taxon>Sessilibacter</taxon>
    </lineage>
</organism>
<protein>
    <submittedName>
        <fullName evidence="1">Transporter substrate-binding domain-containing protein</fullName>
    </submittedName>
</protein>
<name>A0ABQ0AF69_9GAMM</name>
<dbReference type="RefSeq" id="WP_353304589.1">
    <property type="nucleotide sequence ID" value="NZ_BAABWN010000023.1"/>
</dbReference>
<accession>A0ABQ0AF69</accession>
<dbReference type="Gene3D" id="3.40.190.10">
    <property type="entry name" value="Periplasmic binding protein-like II"/>
    <property type="match status" value="2"/>
</dbReference>
<evidence type="ECO:0000313" key="1">
    <source>
        <dbReference type="EMBL" id="GAA6170289.1"/>
    </source>
</evidence>